<reference evidence="8 9" key="1">
    <citation type="submission" date="2017-04" db="EMBL/GenBank/DDBJ databases">
        <authorList>
            <person name="Afonso C.L."/>
            <person name="Miller P.J."/>
            <person name="Scott M.A."/>
            <person name="Spackman E."/>
            <person name="Goraichik I."/>
            <person name="Dimitrov K.M."/>
            <person name="Suarez D.L."/>
            <person name="Swayne D.E."/>
        </authorList>
    </citation>
    <scope>NUCLEOTIDE SEQUENCE [LARGE SCALE GENOMIC DNA]</scope>
    <source>
        <strain evidence="8 9">DSM 5090</strain>
    </source>
</reference>
<dbReference type="Pfam" id="PF13186">
    <property type="entry name" value="SPASM"/>
    <property type="match status" value="1"/>
</dbReference>
<evidence type="ECO:0000313" key="9">
    <source>
        <dbReference type="Proteomes" id="UP000192738"/>
    </source>
</evidence>
<dbReference type="PANTHER" id="PTHR43787">
    <property type="entry name" value="FEMO COFACTOR BIOSYNTHESIS PROTEIN NIFB-RELATED"/>
    <property type="match status" value="1"/>
</dbReference>
<sequence length="292" mass="33558">MKKYKKIYLEITNVCNLKCNFCPETKRKAEFMSEATFNQILDQVKPFTDYIYLHVKGEPLLHPNLGSFLDISYEKGFKVNITTNGTLIDKLADTLLGKPALRQINFSLHSFDEKDNDISKDKYIDSILEFTSRAIEESSIIISLRLWNLDEALITEDQRKRNLDIIDKIEGYFKLPYKIQGNLSETRALKIANRVYLNQDYEFKWPDLMEEEDCTKGSCYGLRNQAAILVNGTVVPCCLDGEGIINLGNIHECGFADSINGKRAESIKLGFCNNNVVEELCRKCGYRKRFNK</sequence>
<proteinExistence type="predicted"/>
<dbReference type="STRING" id="112901.SAMN04488500_12333"/>
<dbReference type="CDD" id="cd21122">
    <property type="entry name" value="SPASM_rSAM"/>
    <property type="match status" value="1"/>
</dbReference>
<evidence type="ECO:0000256" key="3">
    <source>
        <dbReference type="ARBA" id="ARBA00022691"/>
    </source>
</evidence>
<dbReference type="InterPro" id="IPR058240">
    <property type="entry name" value="rSAM_sf"/>
</dbReference>
<dbReference type="GO" id="GO:0051539">
    <property type="term" value="F:4 iron, 4 sulfur cluster binding"/>
    <property type="evidence" value="ECO:0007669"/>
    <property type="project" value="UniProtKB-KW"/>
</dbReference>
<dbReference type="SFLD" id="SFLDS00029">
    <property type="entry name" value="Radical_SAM"/>
    <property type="match status" value="1"/>
</dbReference>
<organism evidence="8 9">
    <name type="scientific">Sporomusa malonica</name>
    <dbReference type="NCBI Taxonomy" id="112901"/>
    <lineage>
        <taxon>Bacteria</taxon>
        <taxon>Bacillati</taxon>
        <taxon>Bacillota</taxon>
        <taxon>Negativicutes</taxon>
        <taxon>Selenomonadales</taxon>
        <taxon>Sporomusaceae</taxon>
        <taxon>Sporomusa</taxon>
    </lineage>
</organism>
<dbReference type="RefSeq" id="WP_084577766.1">
    <property type="nucleotide sequence ID" value="NZ_CP155572.1"/>
</dbReference>
<keyword evidence="4" id="KW-0479">Metal-binding</keyword>
<dbReference type="Pfam" id="PF04055">
    <property type="entry name" value="Radical_SAM"/>
    <property type="match status" value="1"/>
</dbReference>
<name>A0A1W2ECY8_9FIRM</name>
<accession>A0A1W2ECY8</accession>
<protein>
    <submittedName>
        <fullName evidence="8">Radical SAM superfamily enzyme, MoaA/NifB/PqqE/SkfB family</fullName>
    </submittedName>
</protein>
<dbReference type="InterPro" id="IPR007197">
    <property type="entry name" value="rSAM"/>
</dbReference>
<evidence type="ECO:0000256" key="5">
    <source>
        <dbReference type="ARBA" id="ARBA00023004"/>
    </source>
</evidence>
<dbReference type="Proteomes" id="UP000192738">
    <property type="component" value="Unassembled WGS sequence"/>
</dbReference>
<dbReference type="SUPFAM" id="SSF102114">
    <property type="entry name" value="Radical SAM enzymes"/>
    <property type="match status" value="1"/>
</dbReference>
<keyword evidence="6" id="KW-0411">Iron-sulfur</keyword>
<evidence type="ECO:0000256" key="6">
    <source>
        <dbReference type="ARBA" id="ARBA00023014"/>
    </source>
</evidence>
<dbReference type="InterPro" id="IPR013785">
    <property type="entry name" value="Aldolase_TIM"/>
</dbReference>
<dbReference type="GO" id="GO:0046872">
    <property type="term" value="F:metal ion binding"/>
    <property type="evidence" value="ECO:0007669"/>
    <property type="project" value="UniProtKB-KW"/>
</dbReference>
<keyword evidence="3" id="KW-0949">S-adenosyl-L-methionine</keyword>
<dbReference type="GO" id="GO:0003824">
    <property type="term" value="F:catalytic activity"/>
    <property type="evidence" value="ECO:0007669"/>
    <property type="project" value="InterPro"/>
</dbReference>
<keyword evidence="2" id="KW-0004">4Fe-4S</keyword>
<dbReference type="OrthoDB" id="9805809at2"/>
<feature type="domain" description="Radical SAM core" evidence="7">
    <location>
        <begin position="1"/>
        <end position="207"/>
    </location>
</feature>
<dbReference type="AlphaFoldDB" id="A0A1W2ECY8"/>
<dbReference type="InterPro" id="IPR023885">
    <property type="entry name" value="4Fe4S-binding_SPASM_dom"/>
</dbReference>
<dbReference type="SFLD" id="SFLDG01067">
    <property type="entry name" value="SPASM/twitch_domain_containing"/>
    <property type="match status" value="1"/>
</dbReference>
<dbReference type="PROSITE" id="PS51918">
    <property type="entry name" value="RADICAL_SAM"/>
    <property type="match status" value="1"/>
</dbReference>
<keyword evidence="9" id="KW-1185">Reference proteome</keyword>
<evidence type="ECO:0000259" key="7">
    <source>
        <dbReference type="PROSITE" id="PS51918"/>
    </source>
</evidence>
<dbReference type="CDD" id="cd01335">
    <property type="entry name" value="Radical_SAM"/>
    <property type="match status" value="1"/>
</dbReference>
<dbReference type="PANTHER" id="PTHR43787:SF10">
    <property type="entry name" value="COFACTOR MODIFYING PROTEIN"/>
    <property type="match status" value="1"/>
</dbReference>
<evidence type="ECO:0000256" key="2">
    <source>
        <dbReference type="ARBA" id="ARBA00022485"/>
    </source>
</evidence>
<evidence type="ECO:0000256" key="1">
    <source>
        <dbReference type="ARBA" id="ARBA00001966"/>
    </source>
</evidence>
<gene>
    <name evidence="8" type="ORF">SAMN04488500_12333</name>
</gene>
<dbReference type="Gene3D" id="3.20.20.70">
    <property type="entry name" value="Aldolase class I"/>
    <property type="match status" value="1"/>
</dbReference>
<keyword evidence="5" id="KW-0408">Iron</keyword>
<evidence type="ECO:0000256" key="4">
    <source>
        <dbReference type="ARBA" id="ARBA00022723"/>
    </source>
</evidence>
<comment type="cofactor">
    <cofactor evidence="1">
        <name>[4Fe-4S] cluster</name>
        <dbReference type="ChEBI" id="CHEBI:49883"/>
    </cofactor>
</comment>
<evidence type="ECO:0000313" key="8">
    <source>
        <dbReference type="EMBL" id="SMD07555.1"/>
    </source>
</evidence>
<dbReference type="EMBL" id="FWXI01000023">
    <property type="protein sequence ID" value="SMD07555.1"/>
    <property type="molecule type" value="Genomic_DNA"/>
</dbReference>